<dbReference type="VEuPathDB" id="PlasmoDB:PVW1_020027600"/>
<evidence type="ECO:0000313" key="2">
    <source>
        <dbReference type="EMBL" id="SCA82088.1"/>
    </source>
</evidence>
<gene>
    <name evidence="2" type="ORF">PVC01_000112900</name>
</gene>
<dbReference type="EMBL" id="FLYI01000485">
    <property type="protein sequence ID" value="SCA82088.1"/>
    <property type="molecule type" value="Genomic_DNA"/>
</dbReference>
<dbReference type="VEuPathDB" id="PlasmoDB:PVX_053690"/>
<accession>A0A1G4E6S6</accession>
<keyword evidence="1" id="KW-1133">Transmembrane helix</keyword>
<proteinExistence type="predicted"/>
<evidence type="ECO:0000313" key="3">
    <source>
        <dbReference type="Proteomes" id="UP000305196"/>
    </source>
</evidence>
<dbReference type="VEuPathDB" id="PlasmoDB:PVP01_0006150"/>
<organism evidence="2 3">
    <name type="scientific">Plasmodium vivax</name>
    <name type="common">malaria parasite P. vivax</name>
    <dbReference type="NCBI Taxonomy" id="5855"/>
    <lineage>
        <taxon>Eukaryota</taxon>
        <taxon>Sar</taxon>
        <taxon>Alveolata</taxon>
        <taxon>Apicomplexa</taxon>
        <taxon>Aconoidasida</taxon>
        <taxon>Haemosporida</taxon>
        <taxon>Plasmodiidae</taxon>
        <taxon>Plasmodium</taxon>
        <taxon>Plasmodium (Plasmodium)</taxon>
    </lineage>
</organism>
<protein>
    <submittedName>
        <fullName evidence="2">Vir protein, putative</fullName>
    </submittedName>
</protein>
<dbReference type="Pfam" id="PF05795">
    <property type="entry name" value="Plasmodium_Vir"/>
    <property type="match status" value="1"/>
</dbReference>
<feature type="transmembrane region" description="Helical" evidence="1">
    <location>
        <begin position="162"/>
        <end position="182"/>
    </location>
</feature>
<name>A0A1G4E6S6_PLAVI</name>
<evidence type="ECO:0000256" key="1">
    <source>
        <dbReference type="SAM" id="Phobius"/>
    </source>
</evidence>
<keyword evidence="1" id="KW-0472">Membrane</keyword>
<dbReference type="InterPro" id="IPR008780">
    <property type="entry name" value="Plasmodium_Vir"/>
</dbReference>
<reference evidence="2 3" key="1">
    <citation type="submission" date="2016-07" db="EMBL/GenBank/DDBJ databases">
        <authorList>
            <consortium name="Pathogen Informatics"/>
        </authorList>
    </citation>
    <scope>NUCLEOTIDE SEQUENCE [LARGE SCALE GENOMIC DNA]</scope>
</reference>
<dbReference type="AlphaFoldDB" id="A0A1G4E6S6"/>
<dbReference type="Proteomes" id="UP000305196">
    <property type="component" value="Unassembled WGS sequence"/>
</dbReference>
<keyword evidence="1" id="KW-0812">Transmembrane</keyword>
<sequence length="236" mass="27561">MSDDPYYKKDCGFLNYLLNLKLYNNVIKKNISVFNFYNELESHCSEELKYSFSTCEVYNINKDELDKMTILYNLHAKRNEILGIINSQENLEASMLLEPSTECFTKYTKGLAMCNNKKNNKFCDLLEIFKNNYEELYPKVETKRQGYSKYLKSLSENENTNIISTSVIGSAVGLIPLFGILYKFTPVGQLFKSNKRVATDGKRYNDDDMKKISLMDHENEQLKFKQEAYNIKYQSV</sequence>